<feature type="compositionally biased region" description="Low complexity" evidence="2">
    <location>
        <begin position="370"/>
        <end position="381"/>
    </location>
</feature>
<feature type="transmembrane region" description="Helical" evidence="3">
    <location>
        <begin position="121"/>
        <end position="141"/>
    </location>
</feature>
<feature type="region of interest" description="Disordered" evidence="2">
    <location>
        <begin position="1"/>
        <end position="26"/>
    </location>
</feature>
<feature type="region of interest" description="Disordered" evidence="2">
    <location>
        <begin position="437"/>
        <end position="464"/>
    </location>
</feature>
<comment type="caution">
    <text evidence="4">The sequence shown here is derived from an EMBL/GenBank/DDBJ whole genome shotgun (WGS) entry which is preliminary data.</text>
</comment>
<feature type="coiled-coil region" evidence="1">
    <location>
        <begin position="668"/>
        <end position="721"/>
    </location>
</feature>
<dbReference type="AlphaFoldDB" id="A0A9W7DEI2"/>
<feature type="compositionally biased region" description="Low complexity" evidence="2">
    <location>
        <begin position="7"/>
        <end position="26"/>
    </location>
</feature>
<keyword evidence="3" id="KW-0472">Membrane</keyword>
<feature type="compositionally biased region" description="Polar residues" evidence="2">
    <location>
        <begin position="324"/>
        <end position="350"/>
    </location>
</feature>
<name>A0A9W7DEI2_AMBMO</name>
<evidence type="ECO:0000313" key="5">
    <source>
        <dbReference type="Proteomes" id="UP001165063"/>
    </source>
</evidence>
<dbReference type="OrthoDB" id="4158994at2759"/>
<feature type="region of interest" description="Disordered" evidence="2">
    <location>
        <begin position="279"/>
        <end position="304"/>
    </location>
</feature>
<evidence type="ECO:0000256" key="1">
    <source>
        <dbReference type="SAM" id="Coils"/>
    </source>
</evidence>
<sequence>MDSHAVNPTPNTTPSQSQSQNQNQSQPSSVLSLYPFSDSLALLTIFAVFPNWLSILLLCVYLLLGYSKFVESFISLVFNHRFNALHNQDIIDQFALMNVPNSINFQYNSNYSHFNDYKRQFVIFFTGFLCDISSVAIILFFNASFLDYTNLLAKALVASSLSSTRNRFLQDAVTSFVLCVVVIHIVSYFTQNYEALLAQSAFGGVLGPILRYPMNPLKLLFHRFGTSSFDSPTIGIEHVLEILYTMLSIYTIRRHFFPFLERWLLMPWNYNNSVPKLLDTTSSPESVPNRLHKEDNYSKFHNARPTTSHGIKIITIREDISKSQLPSKQCFDGSSNDNSPAKLSPVSSTIGPRPGPGPGDEESDPKFQLDNDNNNNTDDSNVSAEPDSNVPTTPATFPVDHQILNMNDISSPSLVVAQNFENYCRVVLLPSFSAITSSSHHNSNNNNNSIPNNNTPTTSNSNSSLNSLLSPFRYKLSPYSEKKLKDFSNRPQQPIWSFLNAARTMFSRLDLYSGDYYQHNALVTTGGDKYGRNLMDTVQCFVYYIGETDIVFLLQNIYFTDLMIKVNGIIWEQLSFVHQFQEELIIVSGLSPLSQYDFEFISINDNEDGAGGGGGQMELLASATVSTVHKDRILTESKPASAIGTLQQSIVTTQKVCSAEKIKLKKLRNDWRKKSSALKSEIDSLNNRSNVGDETRNYKKVESLRQAVTKCEQQISELSSQWEQLYSDENNVDEKYLDEKRRYEVALRDFNKHQSKHKSELSKEQSKLNSLNCDLAQLTQKNEKLNKKKEKIGADILQLCSDVDSLKDQEIQFRVEERKIRFEQRSEKYKLITADVKKYEKLLKNEYQKSFA</sequence>
<organism evidence="4 5">
    <name type="scientific">Ambrosiozyma monospora</name>
    <name type="common">Yeast</name>
    <name type="synonym">Endomycopsis monosporus</name>
    <dbReference type="NCBI Taxonomy" id="43982"/>
    <lineage>
        <taxon>Eukaryota</taxon>
        <taxon>Fungi</taxon>
        <taxon>Dikarya</taxon>
        <taxon>Ascomycota</taxon>
        <taxon>Saccharomycotina</taxon>
        <taxon>Pichiomycetes</taxon>
        <taxon>Pichiales</taxon>
        <taxon>Pichiaceae</taxon>
        <taxon>Ambrosiozyma</taxon>
    </lineage>
</organism>
<evidence type="ECO:0000256" key="2">
    <source>
        <dbReference type="SAM" id="MobiDB-lite"/>
    </source>
</evidence>
<feature type="transmembrane region" description="Helical" evidence="3">
    <location>
        <begin position="168"/>
        <end position="189"/>
    </location>
</feature>
<evidence type="ECO:0000256" key="3">
    <source>
        <dbReference type="SAM" id="Phobius"/>
    </source>
</evidence>
<dbReference type="Proteomes" id="UP001165063">
    <property type="component" value="Unassembled WGS sequence"/>
</dbReference>
<keyword evidence="5" id="KW-1185">Reference proteome</keyword>
<accession>A0A9W7DEI2</accession>
<keyword evidence="3" id="KW-0812">Transmembrane</keyword>
<keyword evidence="3" id="KW-1133">Transmembrane helix</keyword>
<proteinExistence type="predicted"/>
<gene>
    <name evidence="4" type="ORF">Amon01_000216500</name>
</gene>
<protein>
    <submittedName>
        <fullName evidence="4">Unnamed protein product</fullName>
    </submittedName>
</protein>
<feature type="region of interest" description="Disordered" evidence="2">
    <location>
        <begin position="324"/>
        <end position="396"/>
    </location>
</feature>
<evidence type="ECO:0000313" key="4">
    <source>
        <dbReference type="EMBL" id="GMG21658.1"/>
    </source>
</evidence>
<feature type="transmembrane region" description="Helical" evidence="3">
    <location>
        <begin position="196"/>
        <end position="214"/>
    </location>
</feature>
<keyword evidence="1" id="KW-0175">Coiled coil</keyword>
<reference evidence="4" key="1">
    <citation type="submission" date="2023-04" db="EMBL/GenBank/DDBJ databases">
        <title>Ambrosiozyma monospora NBRC 1965.</title>
        <authorList>
            <person name="Ichikawa N."/>
            <person name="Sato H."/>
            <person name="Tonouchi N."/>
        </authorList>
    </citation>
    <scope>NUCLEOTIDE SEQUENCE</scope>
    <source>
        <strain evidence="4">NBRC 1965</strain>
    </source>
</reference>
<feature type="coiled-coil region" evidence="1">
    <location>
        <begin position="761"/>
        <end position="795"/>
    </location>
</feature>
<dbReference type="EMBL" id="BSXU01000752">
    <property type="protein sequence ID" value="GMG21658.1"/>
    <property type="molecule type" value="Genomic_DNA"/>
</dbReference>
<feature type="transmembrane region" description="Helical" evidence="3">
    <location>
        <begin position="40"/>
        <end position="64"/>
    </location>
</feature>